<keyword evidence="3" id="KW-1185">Reference proteome</keyword>
<dbReference type="Proteomes" id="UP000239485">
    <property type="component" value="Unassembled WGS sequence"/>
</dbReference>
<dbReference type="OrthoDB" id="3529973at2"/>
<dbReference type="EMBL" id="PTJD01000008">
    <property type="protein sequence ID" value="PPK94277.1"/>
    <property type="molecule type" value="Genomic_DNA"/>
</dbReference>
<evidence type="ECO:0000313" key="2">
    <source>
        <dbReference type="EMBL" id="PPK94277.1"/>
    </source>
</evidence>
<evidence type="ECO:0000313" key="3">
    <source>
        <dbReference type="Proteomes" id="UP000239485"/>
    </source>
</evidence>
<reference evidence="2 3" key="1">
    <citation type="submission" date="2018-02" db="EMBL/GenBank/DDBJ databases">
        <title>Genomic Encyclopedia of Archaeal and Bacterial Type Strains, Phase II (KMG-II): from individual species to whole genera.</title>
        <authorList>
            <person name="Goeker M."/>
        </authorList>
    </citation>
    <scope>NUCLEOTIDE SEQUENCE [LARGE SCALE GENOMIC DNA]</scope>
    <source>
        <strain evidence="2 3">DSM 22857</strain>
    </source>
</reference>
<proteinExistence type="predicted"/>
<dbReference type="AlphaFoldDB" id="A0A2S6IJ82"/>
<dbReference type="RefSeq" id="WP_146099516.1">
    <property type="nucleotide sequence ID" value="NZ_PTJD01000008.1"/>
</dbReference>
<evidence type="ECO:0000259" key="1">
    <source>
        <dbReference type="Pfam" id="PF24821"/>
    </source>
</evidence>
<gene>
    <name evidence="2" type="ORF">CLV92_108180</name>
</gene>
<dbReference type="Pfam" id="PF24821">
    <property type="entry name" value="DUF7711"/>
    <property type="match status" value="1"/>
</dbReference>
<organism evidence="2 3">
    <name type="scientific">Kineococcus xinjiangensis</name>
    <dbReference type="NCBI Taxonomy" id="512762"/>
    <lineage>
        <taxon>Bacteria</taxon>
        <taxon>Bacillati</taxon>
        <taxon>Actinomycetota</taxon>
        <taxon>Actinomycetes</taxon>
        <taxon>Kineosporiales</taxon>
        <taxon>Kineosporiaceae</taxon>
        <taxon>Kineococcus</taxon>
    </lineage>
</organism>
<sequence>MRSARALTHLESLARTCQDMAGRPASIFPLQVRQLWVAGPLLEGSPAEVEDPPVALCVDVEPDATAWRCTPAGAQHWANAARLPQAPVQPYWRSVHAPVWNHVLHRPALLWDAEDGVAEEVLQALREGRGEDVRLPDPGAERLGARLEEELAVSLRALRAATGAYRARRWAPGKLEPAADAQHAAAAGYLDVLDALAPLT</sequence>
<feature type="domain" description="DUF7711" evidence="1">
    <location>
        <begin position="1"/>
        <end position="196"/>
    </location>
</feature>
<protein>
    <recommendedName>
        <fullName evidence="1">DUF7711 domain-containing protein</fullName>
    </recommendedName>
</protein>
<accession>A0A2S6IJ82</accession>
<comment type="caution">
    <text evidence="2">The sequence shown here is derived from an EMBL/GenBank/DDBJ whole genome shotgun (WGS) entry which is preliminary data.</text>
</comment>
<name>A0A2S6IJ82_9ACTN</name>
<dbReference type="InterPro" id="IPR056128">
    <property type="entry name" value="DUF7711"/>
</dbReference>